<evidence type="ECO:0000313" key="8">
    <source>
        <dbReference type="Proteomes" id="UP000045706"/>
    </source>
</evidence>
<evidence type="ECO:0008006" key="9">
    <source>
        <dbReference type="Google" id="ProtNLM"/>
    </source>
</evidence>
<dbReference type="Pfam" id="PF07690">
    <property type="entry name" value="MFS_1"/>
    <property type="match status" value="1"/>
</dbReference>
<evidence type="ECO:0000313" key="7">
    <source>
        <dbReference type="Proteomes" id="UP000044602"/>
    </source>
</evidence>
<dbReference type="EMBL" id="CVQI01032163">
    <property type="protein sequence ID" value="CRK40660.1"/>
    <property type="molecule type" value="Genomic_DNA"/>
</dbReference>
<feature type="transmembrane region" description="Helical" evidence="4">
    <location>
        <begin position="114"/>
        <end position="133"/>
    </location>
</feature>
<comment type="subcellular location">
    <subcellularLocation>
        <location evidence="1">Membrane</location>
        <topology evidence="1">Multi-pass membrane protein</topology>
    </subcellularLocation>
</comment>
<keyword evidence="4" id="KW-0812">Transmembrane</keyword>
<feature type="region of interest" description="Disordered" evidence="3">
    <location>
        <begin position="1"/>
        <end position="27"/>
    </location>
</feature>
<organism evidence="6 8">
    <name type="scientific">Verticillium longisporum</name>
    <name type="common">Verticillium dahliae var. longisporum</name>
    <dbReference type="NCBI Taxonomy" id="100787"/>
    <lineage>
        <taxon>Eukaryota</taxon>
        <taxon>Fungi</taxon>
        <taxon>Dikarya</taxon>
        <taxon>Ascomycota</taxon>
        <taxon>Pezizomycotina</taxon>
        <taxon>Sordariomycetes</taxon>
        <taxon>Hypocreomycetidae</taxon>
        <taxon>Glomerellales</taxon>
        <taxon>Plectosphaerellaceae</taxon>
        <taxon>Verticillium</taxon>
    </lineage>
</organism>
<dbReference type="AlphaFoldDB" id="A0A0G4N2U6"/>
<dbReference type="SUPFAM" id="SSF103473">
    <property type="entry name" value="MFS general substrate transporter"/>
    <property type="match status" value="1"/>
</dbReference>
<feature type="transmembrane region" description="Helical" evidence="4">
    <location>
        <begin position="247"/>
        <end position="268"/>
    </location>
</feature>
<name>A0A0G4N2U6_VERLO</name>
<feature type="transmembrane region" description="Helical" evidence="4">
    <location>
        <begin position="375"/>
        <end position="398"/>
    </location>
</feature>
<dbReference type="InterPro" id="IPR036259">
    <property type="entry name" value="MFS_trans_sf"/>
</dbReference>
<dbReference type="GO" id="GO:0022857">
    <property type="term" value="F:transmembrane transporter activity"/>
    <property type="evidence" value="ECO:0007669"/>
    <property type="project" value="InterPro"/>
</dbReference>
<feature type="transmembrane region" description="Helical" evidence="4">
    <location>
        <begin position="139"/>
        <end position="160"/>
    </location>
</feature>
<dbReference type="PANTHER" id="PTHR11360">
    <property type="entry name" value="MONOCARBOXYLATE TRANSPORTER"/>
    <property type="match status" value="1"/>
</dbReference>
<dbReference type="GO" id="GO:0016020">
    <property type="term" value="C:membrane"/>
    <property type="evidence" value="ECO:0007669"/>
    <property type="project" value="UniProtKB-SubCell"/>
</dbReference>
<dbReference type="InterPro" id="IPR011701">
    <property type="entry name" value="MFS"/>
</dbReference>
<feature type="transmembrane region" description="Helical" evidence="4">
    <location>
        <begin position="335"/>
        <end position="363"/>
    </location>
</feature>
<evidence type="ECO:0000256" key="1">
    <source>
        <dbReference type="ARBA" id="ARBA00004141"/>
    </source>
</evidence>
<keyword evidence="7" id="KW-1185">Reference proteome</keyword>
<dbReference type="EMBL" id="CVQH01008779">
    <property type="protein sequence ID" value="CRK17630.1"/>
    <property type="molecule type" value="Genomic_DNA"/>
</dbReference>
<feature type="transmembrane region" description="Helical" evidence="4">
    <location>
        <begin position="410"/>
        <end position="431"/>
    </location>
</feature>
<feature type="transmembrane region" description="Helical" evidence="4">
    <location>
        <begin position="204"/>
        <end position="226"/>
    </location>
</feature>
<proteinExistence type="inferred from homology"/>
<feature type="transmembrane region" description="Helical" evidence="4">
    <location>
        <begin position="46"/>
        <end position="67"/>
    </location>
</feature>
<evidence type="ECO:0000313" key="5">
    <source>
        <dbReference type="EMBL" id="CRK17630.1"/>
    </source>
</evidence>
<feature type="transmembrane region" description="Helical" evidence="4">
    <location>
        <begin position="172"/>
        <end position="192"/>
    </location>
</feature>
<keyword evidence="4" id="KW-0472">Membrane</keyword>
<gene>
    <name evidence="5" type="ORF">BN1708_012129</name>
    <name evidence="6" type="ORF">BN1723_004904</name>
</gene>
<dbReference type="Proteomes" id="UP000044602">
    <property type="component" value="Unassembled WGS sequence"/>
</dbReference>
<protein>
    <recommendedName>
        <fullName evidence="9">Major facilitator superfamily (MFS) profile domain-containing protein</fullName>
    </recommendedName>
</protein>
<comment type="similarity">
    <text evidence="2">Belongs to the major facilitator superfamily. Monocarboxylate porter (TC 2.A.1.13) family.</text>
</comment>
<feature type="compositionally biased region" description="Polar residues" evidence="3">
    <location>
        <begin position="1"/>
        <end position="12"/>
    </location>
</feature>
<sequence>MKQNAIFTTSPIMPSAESEIGNDASQSDTDCNLGKAEFDDFDGKQAWVVVTAAACSLFVYLGVLYSWGVMQVRLLETSSTSITTLMFIGSLASSFMVSVSIPAGLVVQRIGYRMTALTGAMMMGLGEFLASWLTHRVEALFIVHGVMFGMDGGLSIFAVSTAPIRWFRKHRGLSMGIVLGGGSVGSAVMSVVTTVLVKHVDVAWTFRILGFLLWAVCIPSAFLIRPPPGSDNSHLQLQWFRFRDSKFLILLLGTACATFPLFSPPYFIPIFARTVTSWEHAAVLGLAVWNVASTTGRVGAGHLSDCLLGPMNSLVLCLLLTGLSMLVVWPFASSMAVLMCFIVLNGIGCGAFFSLVPVVLGSAFGATNVLGTIPLIWTTWFFGFFFGSPIGSGLYSLAGRGDSVEAYRPAAYYGGAMSLMGMLFILAVRLMQNKTVFTKV</sequence>
<dbReference type="PANTHER" id="PTHR11360:SF305">
    <property type="entry name" value="MAJOR FACILITATOR SUPERFAMILY (MFS) PROFILE DOMAIN-CONTAINING PROTEIN"/>
    <property type="match status" value="1"/>
</dbReference>
<dbReference type="Proteomes" id="UP000045706">
    <property type="component" value="Unassembled WGS sequence"/>
</dbReference>
<reference evidence="7 8" key="1">
    <citation type="submission" date="2015-05" db="EMBL/GenBank/DDBJ databases">
        <authorList>
            <person name="Fogelqvist Johan"/>
        </authorList>
    </citation>
    <scope>NUCLEOTIDE SEQUENCE [LARGE SCALE GENOMIC DNA]</scope>
    <source>
        <strain evidence="5">VL1</strain>
        <strain evidence="6">VL2</strain>
    </source>
</reference>
<evidence type="ECO:0000256" key="4">
    <source>
        <dbReference type="SAM" id="Phobius"/>
    </source>
</evidence>
<keyword evidence="4" id="KW-1133">Transmembrane helix</keyword>
<evidence type="ECO:0000256" key="3">
    <source>
        <dbReference type="SAM" id="MobiDB-lite"/>
    </source>
</evidence>
<accession>A0A0G4N2U6</accession>
<feature type="transmembrane region" description="Helical" evidence="4">
    <location>
        <begin position="307"/>
        <end position="329"/>
    </location>
</feature>
<evidence type="ECO:0000313" key="6">
    <source>
        <dbReference type="EMBL" id="CRK40660.1"/>
    </source>
</evidence>
<feature type="transmembrane region" description="Helical" evidence="4">
    <location>
        <begin position="87"/>
        <end position="107"/>
    </location>
</feature>
<evidence type="ECO:0000256" key="2">
    <source>
        <dbReference type="ARBA" id="ARBA00006727"/>
    </source>
</evidence>
<dbReference type="Gene3D" id="1.20.1250.20">
    <property type="entry name" value="MFS general substrate transporter like domains"/>
    <property type="match status" value="2"/>
</dbReference>
<dbReference type="InterPro" id="IPR050327">
    <property type="entry name" value="Proton-linked_MCT"/>
</dbReference>